<accession>A0ABX4TSP2</accession>
<proteinExistence type="predicted"/>
<feature type="region of interest" description="Disordered" evidence="1">
    <location>
        <begin position="1"/>
        <end position="30"/>
    </location>
</feature>
<gene>
    <name evidence="2" type="ORF">BMJ33_05935</name>
</gene>
<organism evidence="2 3">
    <name type="scientific">Sinorhizobium medicae</name>
    <dbReference type="NCBI Taxonomy" id="110321"/>
    <lineage>
        <taxon>Bacteria</taxon>
        <taxon>Pseudomonadati</taxon>
        <taxon>Pseudomonadota</taxon>
        <taxon>Alphaproteobacteria</taxon>
        <taxon>Hyphomicrobiales</taxon>
        <taxon>Rhizobiaceae</taxon>
        <taxon>Sinorhizobium/Ensifer group</taxon>
        <taxon>Sinorhizobium</taxon>
    </lineage>
</organism>
<dbReference type="Proteomes" id="UP001190825">
    <property type="component" value="Unassembled WGS sequence"/>
</dbReference>
<protein>
    <submittedName>
        <fullName evidence="2">Uncharacterized protein</fullName>
    </submittedName>
</protein>
<evidence type="ECO:0000313" key="3">
    <source>
        <dbReference type="Proteomes" id="UP001190825"/>
    </source>
</evidence>
<dbReference type="EMBL" id="NBUC01000047">
    <property type="protein sequence ID" value="PLU06753.1"/>
    <property type="molecule type" value="Genomic_DNA"/>
</dbReference>
<evidence type="ECO:0000256" key="1">
    <source>
        <dbReference type="SAM" id="MobiDB-lite"/>
    </source>
</evidence>
<name>A0ABX4TSP2_9HYPH</name>
<sequence length="62" mass="7078">MVSGEQSAKPNWEAGPYHHDFEQPGSTKRGSFGFAVAQAEPDVFGFEHQHEWKSRHEAQTRH</sequence>
<comment type="caution">
    <text evidence="2">The sequence shown here is derived from an EMBL/GenBank/DDBJ whole genome shotgun (WGS) entry which is preliminary data.</text>
</comment>
<reference evidence="2 3" key="1">
    <citation type="journal article" date="2018" name="FEMS Microbiol. Ecol.">
        <title>Co-invading symbiotic mutualists of Medicago polymorpha retain high ancestral diversity and contain diverse accessory genomes.</title>
        <authorList>
            <person name="Porter S.S."/>
            <person name="Faber-Hammond J.J."/>
            <person name="Friesen M.L."/>
        </authorList>
    </citation>
    <scope>NUCLEOTIDE SEQUENCE [LARGE SCALE GENOMIC DNA]</scope>
    <source>
        <strain evidence="2 3">Str16</strain>
    </source>
</reference>
<keyword evidence="3" id="KW-1185">Reference proteome</keyword>
<evidence type="ECO:0000313" key="2">
    <source>
        <dbReference type="EMBL" id="PLU06753.1"/>
    </source>
</evidence>